<dbReference type="GeneID" id="25913287"/>
<name>A0A0L0FF50_9EUKA</name>
<evidence type="ECO:0000313" key="4">
    <source>
        <dbReference type="Proteomes" id="UP000054560"/>
    </source>
</evidence>
<reference evidence="3 4" key="1">
    <citation type="submission" date="2011-02" db="EMBL/GenBank/DDBJ databases">
        <title>The Genome Sequence of Sphaeroforma arctica JP610.</title>
        <authorList>
            <consortium name="The Broad Institute Genome Sequencing Platform"/>
            <person name="Russ C."/>
            <person name="Cuomo C."/>
            <person name="Young S.K."/>
            <person name="Zeng Q."/>
            <person name="Gargeya S."/>
            <person name="Alvarado L."/>
            <person name="Berlin A."/>
            <person name="Chapman S.B."/>
            <person name="Chen Z."/>
            <person name="Freedman E."/>
            <person name="Gellesch M."/>
            <person name="Goldberg J."/>
            <person name="Griggs A."/>
            <person name="Gujja S."/>
            <person name="Heilman E."/>
            <person name="Heiman D."/>
            <person name="Howarth C."/>
            <person name="Mehta T."/>
            <person name="Neiman D."/>
            <person name="Pearson M."/>
            <person name="Roberts A."/>
            <person name="Saif S."/>
            <person name="Shea T."/>
            <person name="Shenoy N."/>
            <person name="Sisk P."/>
            <person name="Stolte C."/>
            <person name="Sykes S."/>
            <person name="White J."/>
            <person name="Yandava C."/>
            <person name="Burger G."/>
            <person name="Gray M.W."/>
            <person name="Holland P.W.H."/>
            <person name="King N."/>
            <person name="Lang F.B.F."/>
            <person name="Roger A.J."/>
            <person name="Ruiz-Trillo I."/>
            <person name="Haas B."/>
            <person name="Nusbaum C."/>
            <person name="Birren B."/>
        </authorList>
    </citation>
    <scope>NUCLEOTIDE SEQUENCE [LARGE SCALE GENOMIC DNA]</scope>
    <source>
        <strain evidence="3 4">JP610</strain>
    </source>
</reference>
<dbReference type="AlphaFoldDB" id="A0A0L0FF50"/>
<dbReference type="GO" id="GO:0008654">
    <property type="term" value="P:phospholipid biosynthetic process"/>
    <property type="evidence" value="ECO:0007669"/>
    <property type="project" value="InterPro"/>
</dbReference>
<dbReference type="EMBL" id="KQ244174">
    <property type="protein sequence ID" value="KNC74678.1"/>
    <property type="molecule type" value="Genomic_DNA"/>
</dbReference>
<dbReference type="RefSeq" id="XP_014148580.1">
    <property type="nucleotide sequence ID" value="XM_014293105.1"/>
</dbReference>
<dbReference type="STRING" id="667725.A0A0L0FF50"/>
<dbReference type="PANTHER" id="PTHR10067:SF17">
    <property type="entry name" value="PHOSPHATIDYLSERINE DECARBOXYLASE PROENZYME 2"/>
    <property type="match status" value="1"/>
</dbReference>
<protein>
    <submittedName>
        <fullName evidence="3">Phosphatidylserine decarboxylase</fullName>
    </submittedName>
</protein>
<dbReference type="GO" id="GO:0004609">
    <property type="term" value="F:phosphatidylserine decarboxylase activity"/>
    <property type="evidence" value="ECO:0007669"/>
    <property type="project" value="InterPro"/>
</dbReference>
<evidence type="ECO:0000256" key="1">
    <source>
        <dbReference type="ARBA" id="ARBA00022793"/>
    </source>
</evidence>
<keyword evidence="1" id="KW-0210">Decarboxylase</keyword>
<proteinExistence type="predicted"/>
<dbReference type="OrthoDB" id="5973539at2759"/>
<dbReference type="InterPro" id="IPR003817">
    <property type="entry name" value="PS_Dcarbxylase"/>
</dbReference>
<dbReference type="eggNOG" id="KOG2419">
    <property type="taxonomic scope" value="Eukaryota"/>
</dbReference>
<accession>A0A0L0FF50</accession>
<dbReference type="Proteomes" id="UP000054560">
    <property type="component" value="Unassembled WGS sequence"/>
</dbReference>
<organism evidence="3 4">
    <name type="scientific">Sphaeroforma arctica JP610</name>
    <dbReference type="NCBI Taxonomy" id="667725"/>
    <lineage>
        <taxon>Eukaryota</taxon>
        <taxon>Ichthyosporea</taxon>
        <taxon>Ichthyophonida</taxon>
        <taxon>Sphaeroforma</taxon>
    </lineage>
</organism>
<dbReference type="Pfam" id="PF02666">
    <property type="entry name" value="PS_Dcarbxylase"/>
    <property type="match status" value="1"/>
</dbReference>
<gene>
    <name evidence="3" type="ORF">SARC_12783</name>
</gene>
<evidence type="ECO:0000256" key="2">
    <source>
        <dbReference type="ARBA" id="ARBA00023239"/>
    </source>
</evidence>
<dbReference type="PANTHER" id="PTHR10067">
    <property type="entry name" value="PHOSPHATIDYLSERINE DECARBOXYLASE"/>
    <property type="match status" value="1"/>
</dbReference>
<keyword evidence="2" id="KW-0456">Lyase</keyword>
<evidence type="ECO:0000313" key="3">
    <source>
        <dbReference type="EMBL" id="KNC74678.1"/>
    </source>
</evidence>
<sequence>MCIARLAPQDYHRWHVPVSGRLGRKVTVDGQLYTVNPIAIRQKVNVFTENLRVCQEIHTKEFGTVVAVCIGATLVGSVNITAEPLSEVRKGDEHGFFAFGGSTVIILFQPNRIKFDRDMMENSKKPLETLVKMGTRLGVATQPADE</sequence>
<keyword evidence="4" id="KW-1185">Reference proteome</keyword>